<dbReference type="Gene3D" id="1.25.10.10">
    <property type="entry name" value="Leucine-rich Repeat Variant"/>
    <property type="match status" value="1"/>
</dbReference>
<dbReference type="InterPro" id="IPR011989">
    <property type="entry name" value="ARM-like"/>
</dbReference>
<evidence type="ECO:0000313" key="8">
    <source>
        <dbReference type="EMBL" id="KAF3688735.1"/>
    </source>
</evidence>
<comment type="subcellular location">
    <subcellularLocation>
        <location evidence="1">Cell junction</location>
    </subcellularLocation>
</comment>
<evidence type="ECO:0000256" key="2">
    <source>
        <dbReference type="ARBA" id="ARBA00005462"/>
    </source>
</evidence>
<gene>
    <name evidence="8" type="ORF">EXN66_Car004407</name>
</gene>
<dbReference type="PANTHER" id="PTHR10372:SF1">
    <property type="entry name" value="PLAKOPHILIN-3"/>
    <property type="match status" value="1"/>
</dbReference>
<dbReference type="GO" id="GO:0098609">
    <property type="term" value="P:cell-cell adhesion"/>
    <property type="evidence" value="ECO:0007669"/>
    <property type="project" value="InterPro"/>
</dbReference>
<dbReference type="Proteomes" id="UP000503349">
    <property type="component" value="Chromosome 4"/>
</dbReference>
<dbReference type="InterPro" id="IPR000225">
    <property type="entry name" value="Armadillo"/>
</dbReference>
<dbReference type="AlphaFoldDB" id="A0A6G1PEP3"/>
<dbReference type="Pfam" id="PF00514">
    <property type="entry name" value="Arm"/>
    <property type="match status" value="2"/>
</dbReference>
<feature type="region of interest" description="Disordered" evidence="7">
    <location>
        <begin position="228"/>
        <end position="253"/>
    </location>
</feature>
<dbReference type="InterPro" id="IPR028435">
    <property type="entry name" value="Plakophilin/d_Catenin"/>
</dbReference>
<sequence length="850" mass="92504">MSTVASETMFLTSLQPNTSVTTYALPSEIQLGNGSSLPNEVARARRVQQQVQMRLAEKSTLPRQNGSASHYAMSDYGGSSTVKYQTYNPSFSSKSSYVYTGSRTLGPRVSQRSGFSCQSAAPELANYHRISVGGGGAGVGVPGVAVGGDGFYRDDMRMGSYQSGARQQSRMEPETISVHSMRQQSMQAGQWMVDGSDAGSLVSDRDATYSRPYNQATVNGYVSQVRQGGGSMTLPTPMRRSLSGTLSRGGGMAGGEAEIVQQHSFKGPAHRTISRITNRNRMSMGSTAGTLQHQMSSSGSTYGGGGDRVDKGFIASAVSSGSQGNLYMQRQGALSRAMSIKSMHSVGKGMDIFSGQMEMGASMGNLSGITSLDMASAVQNLRDPDYDVQVLGAAYIQHECYNDNNAKNEVRRLKGIAELVKLFNSDNIEVQRYATGATRNLIFENMENKVALIEEGGIPYLVSALGEPDDELHKNITGILWNLSSKDNLKEKLARETLSELTNKVLIPLTSVNDSNNISLSPSEADIFYNTTGCLRNLSSVSEKTRQQMRETSGLVDSLVTYIKDALENSKAEDKGVENAVCVLRNLSYQLYSELPPSVLLRLDGPTRAQDSKKGEAIGCFTPQSRKAKNNKNQDLSTLSEVARSPKDMEWLWHPQIVGVYSRVLTLCEINNTTREAAAGALQNITAGDKRWASVLSRVALEQERVLPVLLDNMRTTNDVELRSLTGFLRNLSRHARNKDDMASKVVNNLVGRLPNDGRVKDPSSDVVVNILGVLNTLVTYSSIAARDITFFDGLTKLMGIKNDHDNSTGKLKAAKAASTVLTNMFQYKKMHKAYKEKGFSRPDFVDITI</sequence>
<dbReference type="SMART" id="SM00185">
    <property type="entry name" value="ARM"/>
    <property type="match status" value="4"/>
</dbReference>
<reference evidence="8 9" key="1">
    <citation type="submission" date="2019-02" db="EMBL/GenBank/DDBJ databases">
        <title>Opniocepnalus argus genome.</title>
        <authorList>
            <person name="Zhou C."/>
            <person name="Xiao S."/>
        </authorList>
    </citation>
    <scope>NUCLEOTIDE SEQUENCE [LARGE SCALE GENOMIC DNA]</scope>
    <source>
        <strain evidence="8">OARG1902GOOAL</strain>
        <tissue evidence="8">Muscle</tissue>
    </source>
</reference>
<dbReference type="PANTHER" id="PTHR10372">
    <property type="entry name" value="PLAKOPHILLIN-RELATED"/>
    <property type="match status" value="1"/>
</dbReference>
<dbReference type="SUPFAM" id="SSF48371">
    <property type="entry name" value="ARM repeat"/>
    <property type="match status" value="1"/>
</dbReference>
<evidence type="ECO:0000256" key="5">
    <source>
        <dbReference type="ARBA" id="ARBA00022949"/>
    </source>
</evidence>
<dbReference type="GO" id="GO:0005634">
    <property type="term" value="C:nucleus"/>
    <property type="evidence" value="ECO:0007669"/>
    <property type="project" value="TreeGrafter"/>
</dbReference>
<accession>A0A6G1PEP3</accession>
<keyword evidence="3" id="KW-0677">Repeat</keyword>
<dbReference type="GO" id="GO:0005886">
    <property type="term" value="C:plasma membrane"/>
    <property type="evidence" value="ECO:0007669"/>
    <property type="project" value="TreeGrafter"/>
</dbReference>
<evidence type="ECO:0000256" key="6">
    <source>
        <dbReference type="PROSITE-ProRule" id="PRU00259"/>
    </source>
</evidence>
<dbReference type="InterPro" id="IPR016024">
    <property type="entry name" value="ARM-type_fold"/>
</dbReference>
<proteinExistence type="inferred from homology"/>
<reference evidence="9" key="2">
    <citation type="submission" date="2019-02" db="EMBL/GenBank/DDBJ databases">
        <title>Opniocepnalus argus Var Kimnra genome.</title>
        <authorList>
            <person name="Zhou C."/>
            <person name="Xiao S."/>
        </authorList>
    </citation>
    <scope>NUCLEOTIDE SEQUENCE [LARGE SCALE GENOMIC DNA]</scope>
</reference>
<feature type="repeat" description="ARM" evidence="6">
    <location>
        <begin position="414"/>
        <end position="456"/>
    </location>
</feature>
<protein>
    <submittedName>
        <fullName evidence="8">Plakophilin-3</fullName>
    </submittedName>
</protein>
<evidence type="ECO:0000256" key="7">
    <source>
        <dbReference type="SAM" id="MobiDB-lite"/>
    </source>
</evidence>
<evidence type="ECO:0000256" key="4">
    <source>
        <dbReference type="ARBA" id="ARBA00022889"/>
    </source>
</evidence>
<dbReference type="PROSITE" id="PS50176">
    <property type="entry name" value="ARM_REPEAT"/>
    <property type="match status" value="2"/>
</dbReference>
<keyword evidence="9" id="KW-1185">Reference proteome</keyword>
<evidence type="ECO:0000256" key="1">
    <source>
        <dbReference type="ARBA" id="ARBA00004282"/>
    </source>
</evidence>
<dbReference type="EMBL" id="CM015715">
    <property type="protein sequence ID" value="KAF3688735.1"/>
    <property type="molecule type" value="Genomic_DNA"/>
</dbReference>
<organism evidence="8 9">
    <name type="scientific">Channa argus</name>
    <name type="common">Northern snakehead</name>
    <name type="synonym">Ophicephalus argus</name>
    <dbReference type="NCBI Taxonomy" id="215402"/>
    <lineage>
        <taxon>Eukaryota</taxon>
        <taxon>Metazoa</taxon>
        <taxon>Chordata</taxon>
        <taxon>Craniata</taxon>
        <taxon>Vertebrata</taxon>
        <taxon>Euteleostomi</taxon>
        <taxon>Actinopterygii</taxon>
        <taxon>Neopterygii</taxon>
        <taxon>Teleostei</taxon>
        <taxon>Neoteleostei</taxon>
        <taxon>Acanthomorphata</taxon>
        <taxon>Anabantaria</taxon>
        <taxon>Anabantiformes</taxon>
        <taxon>Channoidei</taxon>
        <taxon>Channidae</taxon>
        <taxon>Channa</taxon>
    </lineage>
</organism>
<feature type="repeat" description="ARM" evidence="6">
    <location>
        <begin position="456"/>
        <end position="498"/>
    </location>
</feature>
<dbReference type="OrthoDB" id="3245100at2759"/>
<name>A0A6G1PEP3_CHAAH</name>
<keyword evidence="5" id="KW-0965">Cell junction</keyword>
<comment type="similarity">
    <text evidence="2">Belongs to the beta-catenin family.</text>
</comment>
<dbReference type="GO" id="GO:0005912">
    <property type="term" value="C:adherens junction"/>
    <property type="evidence" value="ECO:0007669"/>
    <property type="project" value="TreeGrafter"/>
</dbReference>
<evidence type="ECO:0000313" key="9">
    <source>
        <dbReference type="Proteomes" id="UP000503349"/>
    </source>
</evidence>
<dbReference type="GO" id="GO:0005737">
    <property type="term" value="C:cytoplasm"/>
    <property type="evidence" value="ECO:0007669"/>
    <property type="project" value="TreeGrafter"/>
</dbReference>
<keyword evidence="4" id="KW-0130">Cell adhesion</keyword>
<evidence type="ECO:0000256" key="3">
    <source>
        <dbReference type="ARBA" id="ARBA00022737"/>
    </source>
</evidence>